<dbReference type="PROSITE" id="PS50405">
    <property type="entry name" value="GST_CTER"/>
    <property type="match status" value="1"/>
</dbReference>
<dbReference type="Gene3D" id="1.20.1050.10">
    <property type="match status" value="1"/>
</dbReference>
<keyword evidence="4" id="KW-1185">Reference proteome</keyword>
<name>A0AAE9WKR9_9SCHI</name>
<dbReference type="SFLD" id="SFLDG00358">
    <property type="entry name" value="Main_(cytGST)"/>
    <property type="match status" value="1"/>
</dbReference>
<dbReference type="Proteomes" id="UP001212411">
    <property type="component" value="Chromosome 3"/>
</dbReference>
<dbReference type="InterPro" id="IPR036282">
    <property type="entry name" value="Glutathione-S-Trfase_C_sf"/>
</dbReference>
<dbReference type="SUPFAM" id="SSF52833">
    <property type="entry name" value="Thioredoxin-like"/>
    <property type="match status" value="1"/>
</dbReference>
<dbReference type="InterPro" id="IPR040079">
    <property type="entry name" value="Glutathione_S-Trfase"/>
</dbReference>
<dbReference type="Pfam" id="PF13417">
    <property type="entry name" value="GST_N_3"/>
    <property type="match status" value="1"/>
</dbReference>
<dbReference type="GeneID" id="80877787"/>
<dbReference type="Pfam" id="PF00043">
    <property type="entry name" value="GST_C"/>
    <property type="match status" value="1"/>
</dbReference>
<dbReference type="SFLD" id="SFLDS00019">
    <property type="entry name" value="Glutathione_Transferase_(cytos"/>
    <property type="match status" value="1"/>
</dbReference>
<dbReference type="AlphaFoldDB" id="A0AAE9WKR9"/>
<dbReference type="EMBL" id="CP115613">
    <property type="protein sequence ID" value="WBW75548.1"/>
    <property type="molecule type" value="Genomic_DNA"/>
</dbReference>
<dbReference type="SUPFAM" id="SSF47616">
    <property type="entry name" value="GST C-terminal domain-like"/>
    <property type="match status" value="1"/>
</dbReference>
<dbReference type="GO" id="GO:0006749">
    <property type="term" value="P:glutathione metabolic process"/>
    <property type="evidence" value="ECO:0007669"/>
    <property type="project" value="TreeGrafter"/>
</dbReference>
<evidence type="ECO:0000259" key="2">
    <source>
        <dbReference type="PROSITE" id="PS50405"/>
    </source>
</evidence>
<dbReference type="GO" id="GO:0004364">
    <property type="term" value="F:glutathione transferase activity"/>
    <property type="evidence" value="ECO:0007669"/>
    <property type="project" value="TreeGrafter"/>
</dbReference>
<evidence type="ECO:0000259" key="1">
    <source>
        <dbReference type="PROSITE" id="PS50404"/>
    </source>
</evidence>
<accession>A0AAE9WKR9</accession>
<feature type="domain" description="GST N-terminal" evidence="1">
    <location>
        <begin position="3"/>
        <end position="82"/>
    </location>
</feature>
<organism evidence="3 4">
    <name type="scientific">Schizosaccharomyces osmophilus</name>
    <dbReference type="NCBI Taxonomy" id="2545709"/>
    <lineage>
        <taxon>Eukaryota</taxon>
        <taxon>Fungi</taxon>
        <taxon>Dikarya</taxon>
        <taxon>Ascomycota</taxon>
        <taxon>Taphrinomycotina</taxon>
        <taxon>Schizosaccharomycetes</taxon>
        <taxon>Schizosaccharomycetales</taxon>
        <taxon>Schizosaccharomycetaceae</taxon>
        <taxon>Schizosaccharomyces</taxon>
    </lineage>
</organism>
<dbReference type="InterPro" id="IPR036249">
    <property type="entry name" value="Thioredoxin-like_sf"/>
</dbReference>
<sequence>MSERMKLYGFEFSGHVHRVRLLLSFLKIPFEWIIIQPADLNSEEIRRLNSWKQVPILVDGDTVISDSNAIMVYLVKKYGDEDFWLLKDPLASSWVQRWFSYATGELRYGPSLARKIYLYKTNEDTEVPKQIAAKLFDFMNNYLEGKEYLVGDHITLADFAMYSYTSHAPEGYISLRPYPNVLTWLTRIESLPEYVPLNWFNPSLKDY</sequence>
<dbReference type="PANTHER" id="PTHR43969:SF7">
    <property type="entry name" value="GST-CONTAINING FLYWCH ZINC-FINGER PROTEIN"/>
    <property type="match status" value="1"/>
</dbReference>
<dbReference type="InterPro" id="IPR004045">
    <property type="entry name" value="Glutathione_S-Trfase_N"/>
</dbReference>
<dbReference type="InterPro" id="IPR010987">
    <property type="entry name" value="Glutathione-S-Trfase_C-like"/>
</dbReference>
<proteinExistence type="predicted"/>
<feature type="domain" description="GST C-terminal" evidence="2">
    <location>
        <begin position="88"/>
        <end position="207"/>
    </location>
</feature>
<reference evidence="3 4" key="1">
    <citation type="journal article" date="2023" name="G3 (Bethesda)">
        <title>A high-quality reference genome for the fission yeast Schizosaccharomyces osmophilus.</title>
        <authorList>
            <person name="Jia G.S."/>
            <person name="Zhang W.C."/>
            <person name="Liang Y."/>
            <person name="Liu X.H."/>
            <person name="Rhind N."/>
            <person name="Pidoux A."/>
            <person name="Brysch-Herzberg M."/>
            <person name="Du L.L."/>
        </authorList>
    </citation>
    <scope>NUCLEOTIDE SEQUENCE [LARGE SCALE GENOMIC DNA]</scope>
    <source>
        <strain evidence="3 4">CBS 15793</strain>
    </source>
</reference>
<evidence type="ECO:0000313" key="3">
    <source>
        <dbReference type="EMBL" id="WBW75548.1"/>
    </source>
</evidence>
<gene>
    <name evidence="3" type="ORF">SOMG_04311</name>
</gene>
<dbReference type="PANTHER" id="PTHR43969">
    <property type="entry name" value="GLUTATHIONE S TRANSFERASE D10, ISOFORM A-RELATED"/>
    <property type="match status" value="1"/>
</dbReference>
<dbReference type="KEGG" id="som:SOMG_04311"/>
<dbReference type="Gene3D" id="3.40.30.10">
    <property type="entry name" value="Glutaredoxin"/>
    <property type="match status" value="1"/>
</dbReference>
<dbReference type="RefSeq" id="XP_056039791.1">
    <property type="nucleotide sequence ID" value="XM_056183098.1"/>
</dbReference>
<evidence type="ECO:0000313" key="4">
    <source>
        <dbReference type="Proteomes" id="UP001212411"/>
    </source>
</evidence>
<dbReference type="InterPro" id="IPR004046">
    <property type="entry name" value="GST_C"/>
</dbReference>
<protein>
    <submittedName>
        <fullName evidence="3">GstA</fullName>
    </submittedName>
</protein>
<dbReference type="PROSITE" id="PS50404">
    <property type="entry name" value="GST_NTER"/>
    <property type="match status" value="1"/>
</dbReference>